<dbReference type="AlphaFoldDB" id="A0A7C3KE49"/>
<comment type="caution">
    <text evidence="1">The sequence shown here is derived from an EMBL/GenBank/DDBJ whole genome shotgun (WGS) entry which is preliminary data.</text>
</comment>
<proteinExistence type="predicted"/>
<organism evidence="1">
    <name type="scientific">Oscillatoriales cyanobacterium SpSt-418</name>
    <dbReference type="NCBI Taxonomy" id="2282169"/>
    <lineage>
        <taxon>Bacteria</taxon>
        <taxon>Bacillati</taxon>
        <taxon>Cyanobacteriota</taxon>
        <taxon>Cyanophyceae</taxon>
        <taxon>Oscillatoriophycideae</taxon>
        <taxon>Oscillatoriales</taxon>
    </lineage>
</organism>
<gene>
    <name evidence="1" type="ORF">ENR64_10735</name>
</gene>
<dbReference type="EMBL" id="DSRU01000157">
    <property type="protein sequence ID" value="HFM98210.1"/>
    <property type="molecule type" value="Genomic_DNA"/>
</dbReference>
<sequence>MDPNVRLKAVDTRSLEVAIEKIVSDATGWEYSCNIKDVEYLELGEAQITLSLKTSDWLKPAPSEESAS</sequence>
<evidence type="ECO:0000313" key="1">
    <source>
        <dbReference type="EMBL" id="HFM98210.1"/>
    </source>
</evidence>
<reference evidence="1" key="1">
    <citation type="journal article" date="2020" name="mSystems">
        <title>Genome- and Community-Level Interaction Insights into Carbon Utilization and Element Cycling Functions of Hydrothermarchaeota in Hydrothermal Sediment.</title>
        <authorList>
            <person name="Zhou Z."/>
            <person name="Liu Y."/>
            <person name="Xu W."/>
            <person name="Pan J."/>
            <person name="Luo Z.H."/>
            <person name="Li M."/>
        </authorList>
    </citation>
    <scope>NUCLEOTIDE SEQUENCE [LARGE SCALE GENOMIC DNA]</scope>
    <source>
        <strain evidence="1">SpSt-418</strain>
    </source>
</reference>
<accession>A0A7C3KE49</accession>
<name>A0A7C3KE49_9CYAN</name>
<protein>
    <submittedName>
        <fullName evidence="1">Uncharacterized protein</fullName>
    </submittedName>
</protein>